<sequence length="430" mass="49505">MLRVLRAGDQGKKIKGRKRRETDIQVAHSLIYQIILEKRHPVFVRPTIDFTQEETILKNLIPQIREDILNESLVYQKNMPTVRKQFENLINDTVGDLKPKFLNCALIAIYAYKYFKQDHTEEELVKAGILGWCYKLQDLAMIIVDDILDESKIRYNKPPLYRVVGIKQAILDSIILESAANFLVLKYFSDHKHLVKIQKDLILNIATTTISQKQELSKYEIDELEVFENLIKSFPLLIHAVTSAVYLAGIDDPKIQSIVKKFCVDIAIFGKRYDDFTVFLDPKTIGEKDNTDIQDLAMIIVDDILDESKIRYNKPPLYRVVGIKQAILDSIILESGANFLVLKYFSDHKHLVKIQKDLILNIATTTISQKQELSKYEIDELEVFENLIKSFPLLIHAVTSAVYLAGIDDPKIQSIVKKFCVDIAIFGKRY</sequence>
<dbReference type="GO" id="GO:0004337">
    <property type="term" value="F:(2E,6E)-farnesyl diphosphate synthase activity"/>
    <property type="evidence" value="ECO:0007669"/>
    <property type="project" value="TreeGrafter"/>
</dbReference>
<dbReference type="GO" id="GO:0045337">
    <property type="term" value="P:farnesyl diphosphate biosynthetic process"/>
    <property type="evidence" value="ECO:0007669"/>
    <property type="project" value="TreeGrafter"/>
</dbReference>
<keyword evidence="4" id="KW-0460">Magnesium</keyword>
<dbReference type="GO" id="GO:0042811">
    <property type="term" value="P:pheromone biosynthetic process"/>
    <property type="evidence" value="ECO:0007669"/>
    <property type="project" value="UniProtKB-ARBA"/>
</dbReference>
<gene>
    <name evidence="7" type="primary">LOC114340401</name>
</gene>
<comment type="cofactor">
    <cofactor evidence="1">
        <name>Mg(2+)</name>
        <dbReference type="ChEBI" id="CHEBI:18420"/>
    </cofactor>
</comment>
<dbReference type="InterPro" id="IPR000092">
    <property type="entry name" value="Polyprenyl_synt"/>
</dbReference>
<name>A0A6P7GC34_DIAVI</name>
<accession>A0A6P7GC34</accession>
<organism evidence="7">
    <name type="scientific">Diabrotica virgifera virgifera</name>
    <name type="common">western corn rootworm</name>
    <dbReference type="NCBI Taxonomy" id="50390"/>
    <lineage>
        <taxon>Eukaryota</taxon>
        <taxon>Metazoa</taxon>
        <taxon>Ecdysozoa</taxon>
        <taxon>Arthropoda</taxon>
        <taxon>Hexapoda</taxon>
        <taxon>Insecta</taxon>
        <taxon>Pterygota</taxon>
        <taxon>Neoptera</taxon>
        <taxon>Endopterygota</taxon>
        <taxon>Coleoptera</taxon>
        <taxon>Polyphaga</taxon>
        <taxon>Cucujiformia</taxon>
        <taxon>Chrysomeloidea</taxon>
        <taxon>Chrysomelidae</taxon>
        <taxon>Galerucinae</taxon>
        <taxon>Diabroticina</taxon>
        <taxon>Diabroticites</taxon>
        <taxon>Diabrotica</taxon>
    </lineage>
</organism>
<dbReference type="AlphaFoldDB" id="A0A6P7GC34"/>
<dbReference type="InParanoid" id="A0A6P7GC34"/>
<reference evidence="7" key="1">
    <citation type="submission" date="2025-08" db="UniProtKB">
        <authorList>
            <consortium name="RefSeq"/>
        </authorList>
    </citation>
    <scope>IDENTIFICATION</scope>
    <source>
        <tissue evidence="7">Whole insect</tissue>
    </source>
</reference>
<dbReference type="RefSeq" id="XP_028146936.1">
    <property type="nucleotide sequence ID" value="XM_028291135.1"/>
</dbReference>
<dbReference type="InterPro" id="IPR008949">
    <property type="entry name" value="Isoprenoid_synthase_dom_sf"/>
</dbReference>
<evidence type="ECO:0000313" key="7">
    <source>
        <dbReference type="RefSeq" id="XP_028146936.1"/>
    </source>
</evidence>
<keyword evidence="2 6" id="KW-0808">Transferase</keyword>
<dbReference type="PANTHER" id="PTHR11525">
    <property type="entry name" value="FARNESYL-PYROPHOSPHATE SYNTHETASE"/>
    <property type="match status" value="1"/>
</dbReference>
<comment type="pathway">
    <text evidence="5">Pheromone biosynthesis.</text>
</comment>
<dbReference type="PANTHER" id="PTHR11525:SF0">
    <property type="entry name" value="FARNESYL PYROPHOSPHATE SYNTHASE"/>
    <property type="match status" value="1"/>
</dbReference>
<dbReference type="GO" id="GO:0004161">
    <property type="term" value="F:dimethylallyltranstransferase activity"/>
    <property type="evidence" value="ECO:0007669"/>
    <property type="project" value="TreeGrafter"/>
</dbReference>
<dbReference type="SUPFAM" id="SSF48576">
    <property type="entry name" value="Terpenoid synthases"/>
    <property type="match status" value="2"/>
</dbReference>
<proteinExistence type="inferred from homology"/>
<dbReference type="GO" id="GO:0005737">
    <property type="term" value="C:cytoplasm"/>
    <property type="evidence" value="ECO:0007669"/>
    <property type="project" value="TreeGrafter"/>
</dbReference>
<comment type="similarity">
    <text evidence="6">Belongs to the FPP/GGPP synthase family.</text>
</comment>
<evidence type="ECO:0000256" key="3">
    <source>
        <dbReference type="ARBA" id="ARBA00022723"/>
    </source>
</evidence>
<evidence type="ECO:0000256" key="5">
    <source>
        <dbReference type="ARBA" id="ARBA00033740"/>
    </source>
</evidence>
<protein>
    <submittedName>
        <fullName evidence="7">Farnesyl pyrophosphate synthase-like</fullName>
    </submittedName>
</protein>
<evidence type="ECO:0000256" key="6">
    <source>
        <dbReference type="RuleBase" id="RU004466"/>
    </source>
</evidence>
<dbReference type="GO" id="GO:0046872">
    <property type="term" value="F:metal ion binding"/>
    <property type="evidence" value="ECO:0007669"/>
    <property type="project" value="UniProtKB-KW"/>
</dbReference>
<evidence type="ECO:0000256" key="1">
    <source>
        <dbReference type="ARBA" id="ARBA00001946"/>
    </source>
</evidence>
<keyword evidence="3" id="KW-0479">Metal-binding</keyword>
<dbReference type="InterPro" id="IPR039702">
    <property type="entry name" value="FPS1-like"/>
</dbReference>
<feature type="non-terminal residue" evidence="7">
    <location>
        <position position="430"/>
    </location>
</feature>
<evidence type="ECO:0000256" key="2">
    <source>
        <dbReference type="ARBA" id="ARBA00022679"/>
    </source>
</evidence>
<dbReference type="Pfam" id="PF00348">
    <property type="entry name" value="polyprenyl_synt"/>
    <property type="match status" value="2"/>
</dbReference>
<dbReference type="Gene3D" id="1.10.600.10">
    <property type="entry name" value="Farnesyl Diphosphate Synthase"/>
    <property type="match status" value="2"/>
</dbReference>
<evidence type="ECO:0000256" key="4">
    <source>
        <dbReference type="ARBA" id="ARBA00022842"/>
    </source>
</evidence>